<name>A0ACC1J8W8_9FUNG</name>
<organism evidence="1 2">
    <name type="scientific">Linderina macrospora</name>
    <dbReference type="NCBI Taxonomy" id="4868"/>
    <lineage>
        <taxon>Eukaryota</taxon>
        <taxon>Fungi</taxon>
        <taxon>Fungi incertae sedis</taxon>
        <taxon>Zoopagomycota</taxon>
        <taxon>Kickxellomycotina</taxon>
        <taxon>Kickxellomycetes</taxon>
        <taxon>Kickxellales</taxon>
        <taxon>Kickxellaceae</taxon>
        <taxon>Linderina</taxon>
    </lineage>
</organism>
<accession>A0ACC1J8W8</accession>
<sequence>MSTSTPTIKEESAAVAAAAAAAAASNTEEKDGLGLAVPATGSTLQKAGGKGQQTGKVSAKAAGKVRQTESFLASRQLVNPVVSLLDMNSPQKRGGTAKTPRKRKKKSSSASASIVRALSAASAVEMDGSGEAGVTTEVDGLYQDALQDGESIDVQEESLQADNSEFLFTAEQMAQLRDQQTANFQLVTQAFLLACAEESPHAARARHWKRQLDRLALWHSLGTRESPNDSLSSGGLRRFGTLIESAERRRARTGVCAGVTETGQPAPNPASFFAIPGITAAVPGLYEAVDEIHRAAQLARETSTGDAVVRSFGPRMDFTSTCACTPVGAFRSALALECVVPRLRDAVGHGKRRGDDLVRQDRPGVRLAAAPLKPAGGLPVLLPSANLTPVAPTPVASAAIAGGIPVSVPRRAEPLQPGDMRALREAMRAQLRGFGRDLHKVPRTRRRVFVQDKSGVPRLEWLAVATEPLGLPAAMHSILVMLERSAGFRETLAPRIVAVRKPKNRIHFMQAEDALLLMGLRLFGFDDVASLRAHLLPCKTASQLRNRINNLRARRAPPNAVKDFCLRRIAPFTLEEEETLRVGVLVYGDEFRAVNQNFLVSRPTIALAQVWSHVRGDFA</sequence>
<dbReference type="EMBL" id="JANBPW010002053">
    <property type="protein sequence ID" value="KAJ1942131.1"/>
    <property type="molecule type" value="Genomic_DNA"/>
</dbReference>
<evidence type="ECO:0000313" key="2">
    <source>
        <dbReference type="Proteomes" id="UP001150603"/>
    </source>
</evidence>
<comment type="caution">
    <text evidence="1">The sequence shown here is derived from an EMBL/GenBank/DDBJ whole genome shotgun (WGS) entry which is preliminary data.</text>
</comment>
<dbReference type="Proteomes" id="UP001150603">
    <property type="component" value="Unassembled WGS sequence"/>
</dbReference>
<protein>
    <submittedName>
        <fullName evidence="1">Uncharacterized protein</fullName>
    </submittedName>
</protein>
<reference evidence="1" key="1">
    <citation type="submission" date="2022-07" db="EMBL/GenBank/DDBJ databases">
        <title>Phylogenomic reconstructions and comparative analyses of Kickxellomycotina fungi.</title>
        <authorList>
            <person name="Reynolds N.K."/>
            <person name="Stajich J.E."/>
            <person name="Barry K."/>
            <person name="Grigoriev I.V."/>
            <person name="Crous P."/>
            <person name="Smith M.E."/>
        </authorList>
    </citation>
    <scope>NUCLEOTIDE SEQUENCE</scope>
    <source>
        <strain evidence="1">NRRL 5244</strain>
    </source>
</reference>
<keyword evidence="2" id="KW-1185">Reference proteome</keyword>
<evidence type="ECO:0000313" key="1">
    <source>
        <dbReference type="EMBL" id="KAJ1942131.1"/>
    </source>
</evidence>
<gene>
    <name evidence="1" type="ORF">FBU59_003289</name>
</gene>
<proteinExistence type="predicted"/>